<evidence type="ECO:0000313" key="2">
    <source>
        <dbReference type="EMBL" id="ADB03916.1"/>
    </source>
</evidence>
<protein>
    <submittedName>
        <fullName evidence="2">Uncharacterized protein</fullName>
    </submittedName>
</protein>
<proteinExistence type="predicted"/>
<accession>D2XAD9</accession>
<evidence type="ECO:0000313" key="3">
    <source>
        <dbReference type="Proteomes" id="UP000029780"/>
    </source>
</evidence>
<sequence length="167" mass="18796">MHLSKKVVLRAVPYNGMWYFRVSAHLYGEGLAVCLCSLSSRIVVEGVVVPASVSFGQLSFAIETFRSSCEEKLYEKTADRLLELSRISELLGEYSFESFRKFRNRERKKASKNKVLVKEVKEGRDGTVFGWDDLPDSEDELSDSESVADIDEALRAPRVDDSGTDSD</sequence>
<name>D2XAD9_GBMV</name>
<organismHost>
    <name type="scientific">Acanthamoeba</name>
    <dbReference type="NCBI Taxonomy" id="5754"/>
</organismHost>
<feature type="compositionally biased region" description="Acidic residues" evidence="1">
    <location>
        <begin position="133"/>
        <end position="151"/>
    </location>
</feature>
<dbReference type="Proteomes" id="UP000029780">
    <property type="component" value="Segment"/>
</dbReference>
<feature type="compositionally biased region" description="Basic and acidic residues" evidence="1">
    <location>
        <begin position="152"/>
        <end position="161"/>
    </location>
</feature>
<dbReference type="EMBL" id="GU071086">
    <property type="protein sequence ID" value="ADB03916.1"/>
    <property type="molecule type" value="Genomic_DNA"/>
</dbReference>
<reference evidence="2 3" key="1">
    <citation type="journal article" date="2009" name="Proc. Natl. Acad. Sci. U.S.A.">
        <title>Giant Marseillevirus highlights the role of amoebae as a melting pot in emergence of chimeric microorganisms.</title>
        <authorList>
            <person name="Boyer M."/>
            <person name="Yutin N."/>
            <person name="Pagnier I."/>
            <person name="Barrassi L."/>
            <person name="Fournous G."/>
            <person name="Espinosa L."/>
            <person name="Robert C."/>
            <person name="Azza S."/>
            <person name="Sun S."/>
            <person name="Rossmann M.G."/>
            <person name="Suzan-Monti M."/>
            <person name="La Scola B."/>
            <person name="Koonin E.V."/>
            <person name="Raoult D."/>
        </authorList>
    </citation>
    <scope>NUCLEOTIDE SEQUENCE [LARGE SCALE GENOMIC DNA]</scope>
    <source>
        <strain evidence="2 3">T19</strain>
    </source>
</reference>
<dbReference type="GeneID" id="8746372"/>
<feature type="region of interest" description="Disordered" evidence="1">
    <location>
        <begin position="126"/>
        <end position="167"/>
    </location>
</feature>
<dbReference type="KEGG" id="vg:8746372"/>
<evidence type="ECO:0000256" key="1">
    <source>
        <dbReference type="SAM" id="MobiDB-lite"/>
    </source>
</evidence>
<organism evidence="2 3">
    <name type="scientific">Marseillevirus marseillevirus</name>
    <name type="common">GBM</name>
    <dbReference type="NCBI Taxonomy" id="694581"/>
    <lineage>
        <taxon>Viruses</taxon>
        <taxon>Varidnaviria</taxon>
        <taxon>Bamfordvirae</taxon>
        <taxon>Nucleocytoviricota</taxon>
        <taxon>Megaviricetes</taxon>
        <taxon>Pimascovirales</taxon>
        <taxon>Pimascovirales incertae sedis</taxon>
        <taxon>Marseilleviridae</taxon>
        <taxon>Marseillevirus</taxon>
        <taxon>Marseillevirus massiliense</taxon>
    </lineage>
</organism>
<dbReference type="RefSeq" id="YP_003406878.1">
    <property type="nucleotide sequence ID" value="NC_013756.1"/>
</dbReference>
<gene>
    <name evidence="2" type="ORF">MAR_ORF135</name>
</gene>
<keyword evidence="3" id="KW-1185">Reference proteome</keyword>